<gene>
    <name evidence="4" type="ORF">ENKNEFLB_04351</name>
</gene>
<dbReference type="SMART" id="SM00822">
    <property type="entry name" value="PKS_KR"/>
    <property type="match status" value="1"/>
</dbReference>
<protein>
    <submittedName>
        <fullName evidence="4">Oxidoreductase</fullName>
        <ecNumber evidence="4">1.-.-.-</ecNumber>
    </submittedName>
</protein>
<evidence type="ECO:0000313" key="4">
    <source>
        <dbReference type="EMBL" id="QVT81932.1"/>
    </source>
</evidence>
<dbReference type="Gene3D" id="3.40.50.720">
    <property type="entry name" value="NAD(P)-binding Rossmann-like Domain"/>
    <property type="match status" value="1"/>
</dbReference>
<dbReference type="InterPro" id="IPR002347">
    <property type="entry name" value="SDR_fam"/>
</dbReference>
<evidence type="ECO:0000313" key="5">
    <source>
        <dbReference type="Proteomes" id="UP000679307"/>
    </source>
</evidence>
<sequence length="258" mass="26936">MTTTLITGASSGLGAEMARQLAARGHDLALCARRTDRLEQLRAEIVAAHPDRRVEVAALDVTDPDAVRACFRAFDEDFAATGGVERVVVNAGLGKGAPLGTGGDAANRETATTNVLGALAQVESAVELFRAAGRGHLVVVSSVAALRGLPRTVTTYAASKAFVAHLVEGLRTELGDARAGRGVPGIDLTVLYPGYIVSEMNDVDPGSSPLMSSTEKGVRSMVAAIEKRVASACVPPLPWAPLSLVLRHAPQPLLRRMV</sequence>
<keyword evidence="2 4" id="KW-0560">Oxidoreductase</keyword>
<dbReference type="PRINTS" id="PR00081">
    <property type="entry name" value="GDHRDH"/>
</dbReference>
<dbReference type="PROSITE" id="PS00061">
    <property type="entry name" value="ADH_SHORT"/>
    <property type="match status" value="1"/>
</dbReference>
<dbReference type="RefSeq" id="WP_214057221.1">
    <property type="nucleotide sequence ID" value="NZ_BAAAHS010000022.1"/>
</dbReference>
<evidence type="ECO:0000256" key="2">
    <source>
        <dbReference type="ARBA" id="ARBA00023002"/>
    </source>
</evidence>
<dbReference type="SUPFAM" id="SSF51735">
    <property type="entry name" value="NAD(P)-binding Rossmann-fold domains"/>
    <property type="match status" value="1"/>
</dbReference>
<name>A0ABX8ER10_9ACTN</name>
<keyword evidence="5" id="KW-1185">Reference proteome</keyword>
<evidence type="ECO:0000259" key="3">
    <source>
        <dbReference type="SMART" id="SM00822"/>
    </source>
</evidence>
<evidence type="ECO:0000256" key="1">
    <source>
        <dbReference type="ARBA" id="ARBA00006484"/>
    </source>
</evidence>
<dbReference type="EC" id="1.-.-.-" evidence="4"/>
<reference evidence="4 5" key="1">
    <citation type="submission" date="2021-05" db="EMBL/GenBank/DDBJ databases">
        <title>Complete genome of Nocardioides aquaticus KCTC 9944T isolated from meromictic and hypersaline Ekho Lake, Antarctica.</title>
        <authorList>
            <person name="Hwang K."/>
            <person name="Kim K.M."/>
            <person name="Choe H."/>
        </authorList>
    </citation>
    <scope>NUCLEOTIDE SEQUENCE [LARGE SCALE GENOMIC DNA]</scope>
    <source>
        <strain evidence="4 5">KCTC 9944</strain>
    </source>
</reference>
<proteinExistence type="inferred from homology"/>
<dbReference type="Pfam" id="PF00106">
    <property type="entry name" value="adh_short"/>
    <property type="match status" value="1"/>
</dbReference>
<dbReference type="Proteomes" id="UP000679307">
    <property type="component" value="Chromosome"/>
</dbReference>
<accession>A0ABX8ER10</accession>
<dbReference type="GO" id="GO:0016491">
    <property type="term" value="F:oxidoreductase activity"/>
    <property type="evidence" value="ECO:0007669"/>
    <property type="project" value="UniProtKB-KW"/>
</dbReference>
<dbReference type="EMBL" id="CP075371">
    <property type="protein sequence ID" value="QVT81932.1"/>
    <property type="molecule type" value="Genomic_DNA"/>
</dbReference>
<dbReference type="PANTHER" id="PTHR44196:SF1">
    <property type="entry name" value="DEHYDROGENASE_REDUCTASE SDR FAMILY MEMBER 7B"/>
    <property type="match status" value="1"/>
</dbReference>
<comment type="similarity">
    <text evidence="1">Belongs to the short-chain dehydrogenases/reductases (SDR) family.</text>
</comment>
<dbReference type="InterPro" id="IPR020904">
    <property type="entry name" value="Sc_DH/Rdtase_CS"/>
</dbReference>
<dbReference type="NCBIfam" id="NF006099">
    <property type="entry name" value="PRK08251.1"/>
    <property type="match status" value="1"/>
</dbReference>
<dbReference type="InterPro" id="IPR057326">
    <property type="entry name" value="KR_dom"/>
</dbReference>
<dbReference type="PANTHER" id="PTHR44196">
    <property type="entry name" value="DEHYDROGENASE/REDUCTASE SDR FAMILY MEMBER 7B"/>
    <property type="match status" value="1"/>
</dbReference>
<organism evidence="4 5">
    <name type="scientific">Nocardioides aquaticus</name>
    <dbReference type="NCBI Taxonomy" id="160826"/>
    <lineage>
        <taxon>Bacteria</taxon>
        <taxon>Bacillati</taxon>
        <taxon>Actinomycetota</taxon>
        <taxon>Actinomycetes</taxon>
        <taxon>Propionibacteriales</taxon>
        <taxon>Nocardioidaceae</taxon>
        <taxon>Nocardioides</taxon>
    </lineage>
</organism>
<dbReference type="InterPro" id="IPR036291">
    <property type="entry name" value="NAD(P)-bd_dom_sf"/>
</dbReference>
<feature type="domain" description="Ketoreductase" evidence="3">
    <location>
        <begin position="2"/>
        <end position="189"/>
    </location>
</feature>